<organism evidence="2">
    <name type="scientific">Pseudomonas phage RVTF4</name>
    <dbReference type="NCBI Taxonomy" id="3236931"/>
    <lineage>
        <taxon>Viruses</taxon>
    </lineage>
</organism>
<keyword evidence="1" id="KW-0812">Transmembrane</keyword>
<accession>A0AB39CD44</accession>
<feature type="transmembrane region" description="Helical" evidence="1">
    <location>
        <begin position="6"/>
        <end position="29"/>
    </location>
</feature>
<reference evidence="2" key="1">
    <citation type="submission" date="2024-07" db="EMBL/GenBank/DDBJ databases">
        <authorList>
            <person name="Bringhurst R.M."/>
            <person name="Homer T.E."/>
        </authorList>
    </citation>
    <scope>NUCLEOTIDE SEQUENCE</scope>
</reference>
<evidence type="ECO:0000256" key="1">
    <source>
        <dbReference type="SAM" id="Phobius"/>
    </source>
</evidence>
<keyword evidence="1" id="KW-0472">Membrane</keyword>
<name>A0AB39CD44_9VIRU</name>
<proteinExistence type="predicted"/>
<protein>
    <submittedName>
        <fullName evidence="2">Uncharacterized protein</fullName>
    </submittedName>
</protein>
<keyword evidence="1" id="KW-1133">Transmembrane helix</keyword>
<feature type="transmembrane region" description="Helical" evidence="1">
    <location>
        <begin position="49"/>
        <end position="74"/>
    </location>
</feature>
<dbReference type="EMBL" id="PQ015378">
    <property type="protein sequence ID" value="XDJ14776.1"/>
    <property type="molecule type" value="Genomic_DNA"/>
</dbReference>
<evidence type="ECO:0000313" key="2">
    <source>
        <dbReference type="EMBL" id="XDJ14776.1"/>
    </source>
</evidence>
<sequence>MITLNAFGLSLIVMLVVAIWFVLTLIHLIKLQRGLEHHKLHNDPHISWYMNFGCVSSLVFKVLVFVIAFCVMVANDPSSPSNKLKEEVKYHQIEEKLTIIPVEPKK</sequence>